<dbReference type="Gene3D" id="3.30.70.270">
    <property type="match status" value="1"/>
</dbReference>
<dbReference type="AlphaFoldDB" id="A0A327ZDJ5"/>
<dbReference type="SUPFAM" id="SSF55073">
    <property type="entry name" value="Nucleotide cyclase"/>
    <property type="match status" value="1"/>
</dbReference>
<dbReference type="InterPro" id="IPR043128">
    <property type="entry name" value="Rev_trsase/Diguanyl_cyclase"/>
</dbReference>
<evidence type="ECO:0000313" key="4">
    <source>
        <dbReference type="Proteomes" id="UP000249341"/>
    </source>
</evidence>
<comment type="caution">
    <text evidence="3">The sequence shown here is derived from an EMBL/GenBank/DDBJ whole genome shotgun (WGS) entry which is preliminary data.</text>
</comment>
<feature type="transmembrane region" description="Helical" evidence="1">
    <location>
        <begin position="165"/>
        <end position="185"/>
    </location>
</feature>
<reference evidence="3 4" key="1">
    <citation type="submission" date="2018-06" db="EMBL/GenBank/DDBJ databases">
        <title>Genomic Encyclopedia of Type Strains, Phase III (KMG-III): the genomes of soil and plant-associated and newly described type strains.</title>
        <authorList>
            <person name="Whitman W."/>
        </authorList>
    </citation>
    <scope>NUCLEOTIDE SEQUENCE [LARGE SCALE GENOMIC DNA]</scope>
    <source>
        <strain evidence="3 4">CGMCC 4.7090</strain>
    </source>
</reference>
<keyword evidence="1" id="KW-0812">Transmembrane</keyword>
<feature type="transmembrane region" description="Helical" evidence="1">
    <location>
        <begin position="38"/>
        <end position="58"/>
    </location>
</feature>
<keyword evidence="1" id="KW-1133">Transmembrane helix</keyword>
<dbReference type="InterPro" id="IPR029787">
    <property type="entry name" value="Nucleotide_cyclase"/>
</dbReference>
<dbReference type="PROSITE" id="PS50887">
    <property type="entry name" value="GGDEF"/>
    <property type="match status" value="1"/>
</dbReference>
<feature type="transmembrane region" description="Helical" evidence="1">
    <location>
        <begin position="225"/>
        <end position="244"/>
    </location>
</feature>
<feature type="transmembrane region" description="Helical" evidence="1">
    <location>
        <begin position="135"/>
        <end position="153"/>
    </location>
</feature>
<evidence type="ECO:0000313" key="3">
    <source>
        <dbReference type="EMBL" id="RAK34460.1"/>
    </source>
</evidence>
<feature type="transmembrane region" description="Helical" evidence="1">
    <location>
        <begin position="197"/>
        <end position="219"/>
    </location>
</feature>
<dbReference type="InterPro" id="IPR052163">
    <property type="entry name" value="DGC-Regulatory_Protein"/>
</dbReference>
<name>A0A327ZDJ5_9ACTN</name>
<evidence type="ECO:0000259" key="2">
    <source>
        <dbReference type="PROSITE" id="PS50887"/>
    </source>
</evidence>
<dbReference type="PANTHER" id="PTHR46663">
    <property type="entry name" value="DIGUANYLATE CYCLASE DGCT-RELATED"/>
    <property type="match status" value="1"/>
</dbReference>
<gene>
    <name evidence="3" type="ORF">B0I29_11159</name>
</gene>
<organism evidence="3 4">
    <name type="scientific">Actinoplanes lutulentus</name>
    <dbReference type="NCBI Taxonomy" id="1287878"/>
    <lineage>
        <taxon>Bacteria</taxon>
        <taxon>Bacillati</taxon>
        <taxon>Actinomycetota</taxon>
        <taxon>Actinomycetes</taxon>
        <taxon>Micromonosporales</taxon>
        <taxon>Micromonosporaceae</taxon>
        <taxon>Actinoplanes</taxon>
    </lineage>
</organism>
<feature type="transmembrane region" description="Helical" evidence="1">
    <location>
        <begin position="100"/>
        <end position="123"/>
    </location>
</feature>
<evidence type="ECO:0000256" key="1">
    <source>
        <dbReference type="SAM" id="Phobius"/>
    </source>
</evidence>
<protein>
    <submittedName>
        <fullName evidence="3">Diguanylate cyclase (GGDEF)-like protein</fullName>
    </submittedName>
</protein>
<dbReference type="EMBL" id="QLMJ01000011">
    <property type="protein sequence ID" value="RAK34460.1"/>
    <property type="molecule type" value="Genomic_DNA"/>
</dbReference>
<dbReference type="NCBIfam" id="TIGR00254">
    <property type="entry name" value="GGDEF"/>
    <property type="match status" value="1"/>
</dbReference>
<dbReference type="PANTHER" id="PTHR46663:SF2">
    <property type="entry name" value="GGDEF DOMAIN-CONTAINING PROTEIN"/>
    <property type="match status" value="1"/>
</dbReference>
<dbReference type="SMART" id="SM00267">
    <property type="entry name" value="GGDEF"/>
    <property type="match status" value="1"/>
</dbReference>
<feature type="transmembrane region" description="Helical" evidence="1">
    <location>
        <begin position="293"/>
        <end position="312"/>
    </location>
</feature>
<keyword evidence="1" id="KW-0472">Membrane</keyword>
<proteinExistence type="predicted"/>
<dbReference type="InterPro" id="IPR000160">
    <property type="entry name" value="GGDEF_dom"/>
</dbReference>
<feature type="domain" description="GGDEF" evidence="2">
    <location>
        <begin position="360"/>
        <end position="494"/>
    </location>
</feature>
<accession>A0A327ZDJ5</accession>
<feature type="transmembrane region" description="Helical" evidence="1">
    <location>
        <begin position="265"/>
        <end position="287"/>
    </location>
</feature>
<keyword evidence="4" id="KW-1185">Reference proteome</keyword>
<feature type="transmembrane region" description="Helical" evidence="1">
    <location>
        <begin position="70"/>
        <end position="88"/>
    </location>
</feature>
<dbReference type="CDD" id="cd01949">
    <property type="entry name" value="GGDEF"/>
    <property type="match status" value="1"/>
</dbReference>
<sequence>MGPVVKPPGQWARLGVPVGFLVVATGFTAGYLTGSEPVRLLLMLLSGVLATLGIAMGVRVNRLPDRRPWLLTMLALVMLSTANAAWYMPAAIHGGQETPAPWLAVVPQLVGYVFFLAASLMIVLRHTPRDASGTIDAAVWGIAAAAPVWEFLFRPQMLAKGDTTAAQLFALTQLLVLFGICGALLRVARTSGRGNITLWFLFGALGLTLLGTAVVNMLPADSDQGSVPALLFAVGYLSLGAAGLHPSAHDLMNPRVRATDRAPKLQLGMFGAAMLMVPVVGAIGQLAGSPVDGPLLTIAPMLTIPLVLIRIGRLNLQRSRDREALAHQASHDELTGLVNRRRLFTVMETAIARHADGLGGDLALLYCDLNDFKPINDRYGHEAGDAVLRATAHRITGAVRSGDVVARIGGDEFLIFCPDADSDTAYALGTRIVRALSEPVSWRGETLRVSTALGTTVWTQRRTVGPDDLLAIADAQMYENKRTQSHRSVYCLDEASSPTLRTSRM</sequence>
<dbReference type="Proteomes" id="UP000249341">
    <property type="component" value="Unassembled WGS sequence"/>
</dbReference>
<dbReference type="Pfam" id="PF00990">
    <property type="entry name" value="GGDEF"/>
    <property type="match status" value="1"/>
</dbReference>
<feature type="transmembrane region" description="Helical" evidence="1">
    <location>
        <begin position="12"/>
        <end position="32"/>
    </location>
</feature>